<evidence type="ECO:0000256" key="1">
    <source>
        <dbReference type="ARBA" id="ARBA00010609"/>
    </source>
</evidence>
<feature type="domain" description="Ribonuclease II winged helix" evidence="4">
    <location>
        <begin position="209"/>
        <end position="255"/>
    </location>
</feature>
<sequence>MKNSGLAKNRHLQLWNLTSNVARPNPQVNGISHINPDTRLKLAYCYNNSGVFSDNFIQSSPPGCRPSLGTYVLGASLHDFIEVVFQNNEYTIQSWCLDGYDFWVVGFGNGQWMQVSRQTYNLDDALTRHTTQHRYIQNHGLPYISLFGQSVHVESEVGNVEKAQYLGQQLYLRVYNATPSFANDTLHCLSLCGSSFWRRTSLLLWRSLLAEVIFGTTEPLESYSAHMLLTNDEVYFTTLETEGSYSVYGPRSAAQVEELTKRRRAKEVAKKKLEELVNLLKSARDISLHAKPLKSTWTSGESTEDD</sequence>
<name>A0A9N7NGN6_STRHE</name>
<evidence type="ECO:0000256" key="2">
    <source>
        <dbReference type="SAM" id="Coils"/>
    </source>
</evidence>
<dbReference type="AlphaFoldDB" id="A0A9N7NGN6"/>
<gene>
    <name evidence="5" type="ORF">SHERM_29381</name>
</gene>
<feature type="coiled-coil region" evidence="2">
    <location>
        <begin position="256"/>
        <end position="286"/>
    </location>
</feature>
<feature type="domain" description="Plastocyanin-like" evidence="3">
    <location>
        <begin position="52"/>
        <end position="132"/>
    </location>
</feature>
<dbReference type="PANTHER" id="PTHR11709:SF115">
    <property type="entry name" value="OS07G0119400 PROTEIN"/>
    <property type="match status" value="1"/>
</dbReference>
<accession>A0A9N7NGN6</accession>
<reference evidence="5" key="1">
    <citation type="submission" date="2019-12" db="EMBL/GenBank/DDBJ databases">
        <authorList>
            <person name="Scholes J."/>
        </authorList>
    </citation>
    <scope>NUCLEOTIDE SEQUENCE</scope>
</reference>
<dbReference type="InterPro" id="IPR045087">
    <property type="entry name" value="Cu-oxidase_fam"/>
</dbReference>
<evidence type="ECO:0000313" key="5">
    <source>
        <dbReference type="EMBL" id="CAA0834140.1"/>
    </source>
</evidence>
<protein>
    <submittedName>
        <fullName evidence="5">SKU5 similar 17</fullName>
    </submittedName>
</protein>
<comment type="caution">
    <text evidence="5">The sequence shown here is derived from an EMBL/GenBank/DDBJ whole genome shotgun (WGS) entry which is preliminary data.</text>
</comment>
<proteinExistence type="inferred from homology"/>
<dbReference type="InterPro" id="IPR011706">
    <property type="entry name" value="Cu-oxidase_C"/>
</dbReference>
<keyword evidence="6" id="KW-1185">Reference proteome</keyword>
<dbReference type="GO" id="GO:0016491">
    <property type="term" value="F:oxidoreductase activity"/>
    <property type="evidence" value="ECO:0007669"/>
    <property type="project" value="InterPro"/>
</dbReference>
<evidence type="ECO:0000259" key="3">
    <source>
        <dbReference type="Pfam" id="PF07731"/>
    </source>
</evidence>
<evidence type="ECO:0000313" key="6">
    <source>
        <dbReference type="Proteomes" id="UP001153555"/>
    </source>
</evidence>
<dbReference type="InterPro" id="IPR057324">
    <property type="entry name" value="WH_RNase_II"/>
</dbReference>
<dbReference type="Proteomes" id="UP001153555">
    <property type="component" value="Unassembled WGS sequence"/>
</dbReference>
<dbReference type="SUPFAM" id="SSF49503">
    <property type="entry name" value="Cupredoxins"/>
    <property type="match status" value="1"/>
</dbReference>
<dbReference type="OrthoDB" id="2285229at2759"/>
<evidence type="ECO:0000259" key="4">
    <source>
        <dbReference type="Pfam" id="PF25255"/>
    </source>
</evidence>
<dbReference type="GO" id="GO:0005507">
    <property type="term" value="F:copper ion binding"/>
    <property type="evidence" value="ECO:0007669"/>
    <property type="project" value="InterPro"/>
</dbReference>
<keyword evidence="2" id="KW-0175">Coiled coil</keyword>
<dbReference type="Gene3D" id="2.60.40.420">
    <property type="entry name" value="Cupredoxins - blue copper proteins"/>
    <property type="match status" value="1"/>
</dbReference>
<dbReference type="EMBL" id="CACSLK010027843">
    <property type="protein sequence ID" value="CAA0834140.1"/>
    <property type="molecule type" value="Genomic_DNA"/>
</dbReference>
<dbReference type="Pfam" id="PF07731">
    <property type="entry name" value="Cu-oxidase_2"/>
    <property type="match status" value="1"/>
</dbReference>
<dbReference type="Pfam" id="PF25255">
    <property type="entry name" value="WHD_RNase_II"/>
    <property type="match status" value="1"/>
</dbReference>
<dbReference type="PANTHER" id="PTHR11709">
    <property type="entry name" value="MULTI-COPPER OXIDASE"/>
    <property type="match status" value="1"/>
</dbReference>
<dbReference type="InterPro" id="IPR008972">
    <property type="entry name" value="Cupredoxin"/>
</dbReference>
<organism evidence="5 6">
    <name type="scientific">Striga hermonthica</name>
    <name type="common">Purple witchweed</name>
    <name type="synonym">Buchnera hermonthica</name>
    <dbReference type="NCBI Taxonomy" id="68872"/>
    <lineage>
        <taxon>Eukaryota</taxon>
        <taxon>Viridiplantae</taxon>
        <taxon>Streptophyta</taxon>
        <taxon>Embryophyta</taxon>
        <taxon>Tracheophyta</taxon>
        <taxon>Spermatophyta</taxon>
        <taxon>Magnoliopsida</taxon>
        <taxon>eudicotyledons</taxon>
        <taxon>Gunneridae</taxon>
        <taxon>Pentapetalae</taxon>
        <taxon>asterids</taxon>
        <taxon>lamiids</taxon>
        <taxon>Lamiales</taxon>
        <taxon>Orobanchaceae</taxon>
        <taxon>Buchnereae</taxon>
        <taxon>Striga</taxon>
    </lineage>
</organism>
<comment type="similarity">
    <text evidence="1">Belongs to the multicopper oxidase family.</text>
</comment>